<dbReference type="Proteomes" id="UP000197138">
    <property type="component" value="Unassembled WGS sequence"/>
</dbReference>
<reference evidence="2 4" key="3">
    <citation type="submission" date="2017-11" db="EMBL/GenBank/DDBJ databases">
        <title>De-novo sequencing of pomegranate (Punica granatum L.) genome.</title>
        <authorList>
            <person name="Akparov Z."/>
            <person name="Amiraslanov A."/>
            <person name="Hajiyeva S."/>
            <person name="Abbasov M."/>
            <person name="Kaur K."/>
            <person name="Hamwieh A."/>
            <person name="Solovyev V."/>
            <person name="Salamov A."/>
            <person name="Braich B."/>
            <person name="Kosarev P."/>
            <person name="Mahmoud A."/>
            <person name="Hajiyev E."/>
            <person name="Babayeva S."/>
            <person name="Izzatullayeva V."/>
            <person name="Mammadov A."/>
            <person name="Mammadov A."/>
            <person name="Sharifova S."/>
            <person name="Ojaghi J."/>
            <person name="Eynullazada K."/>
            <person name="Bayramov B."/>
            <person name="Abdulazimova A."/>
            <person name="Shahmuradov I."/>
        </authorList>
    </citation>
    <scope>NUCLEOTIDE SEQUENCE [LARGE SCALE GENOMIC DNA]</scope>
    <source>
        <strain evidence="2">AG2017</strain>
        <strain evidence="4">cv. AG2017</strain>
        <tissue evidence="2">Leaf</tissue>
    </source>
</reference>
<accession>A0A218X3F6</accession>
<reference evidence="1" key="2">
    <citation type="submission" date="2017-06" db="EMBL/GenBank/DDBJ databases">
        <title>The pomegranate genome and the genomics of punicalagin biosynthesis.</title>
        <authorList>
            <person name="Xu C."/>
        </authorList>
    </citation>
    <scope>NUCLEOTIDE SEQUENCE [LARGE SCALE GENOMIC DNA]</scope>
    <source>
        <tissue evidence="1">Fresh leaf</tissue>
    </source>
</reference>
<keyword evidence="4" id="KW-1185">Reference proteome</keyword>
<name>A0A218X3F6_PUNGR</name>
<comment type="caution">
    <text evidence="1">The sequence shown here is derived from an EMBL/GenBank/DDBJ whole genome shotgun (WGS) entry which is preliminary data.</text>
</comment>
<evidence type="ECO:0000313" key="4">
    <source>
        <dbReference type="Proteomes" id="UP000233551"/>
    </source>
</evidence>
<protein>
    <submittedName>
        <fullName evidence="1">Uncharacterized protein</fullName>
    </submittedName>
</protein>
<evidence type="ECO:0000313" key="1">
    <source>
        <dbReference type="EMBL" id="OWM79453.1"/>
    </source>
</evidence>
<dbReference type="EMBL" id="MTKT01002440">
    <property type="protein sequence ID" value="OWM79453.1"/>
    <property type="molecule type" value="Genomic_DNA"/>
</dbReference>
<organism evidence="1 3">
    <name type="scientific">Punica granatum</name>
    <name type="common">Pomegranate</name>
    <dbReference type="NCBI Taxonomy" id="22663"/>
    <lineage>
        <taxon>Eukaryota</taxon>
        <taxon>Viridiplantae</taxon>
        <taxon>Streptophyta</taxon>
        <taxon>Embryophyta</taxon>
        <taxon>Tracheophyta</taxon>
        <taxon>Spermatophyta</taxon>
        <taxon>Magnoliopsida</taxon>
        <taxon>eudicotyledons</taxon>
        <taxon>Gunneridae</taxon>
        <taxon>Pentapetalae</taxon>
        <taxon>rosids</taxon>
        <taxon>malvids</taxon>
        <taxon>Myrtales</taxon>
        <taxon>Lythraceae</taxon>
        <taxon>Punica</taxon>
    </lineage>
</organism>
<evidence type="ECO:0000313" key="3">
    <source>
        <dbReference type="Proteomes" id="UP000197138"/>
    </source>
</evidence>
<dbReference type="AlphaFoldDB" id="A0A218X3F6"/>
<proteinExistence type="predicted"/>
<gene>
    <name evidence="1" type="ORF">CDL15_Pgr022865</name>
    <name evidence="2" type="ORF">CRG98_013818</name>
</gene>
<sequence length="107" mass="12364">MTAASIAMNGKSPREIMWTRPFGHDTSSIHLEKGLAERKFLGAFVTHHLMFLIWTRIQHIAKDYVIRRLVPQMDSGRFLNDDKYVTCQSHWIISTTFKPSALILTHP</sequence>
<reference evidence="3" key="1">
    <citation type="journal article" date="2017" name="Plant J.">
        <title>The pomegranate (Punica granatum L.) genome and the genomics of punicalagin biosynthesis.</title>
        <authorList>
            <person name="Qin G."/>
            <person name="Xu C."/>
            <person name="Ming R."/>
            <person name="Tang H."/>
            <person name="Guyot R."/>
            <person name="Kramer E.M."/>
            <person name="Hu Y."/>
            <person name="Yi X."/>
            <person name="Qi Y."/>
            <person name="Xu X."/>
            <person name="Gao Z."/>
            <person name="Pan H."/>
            <person name="Jian J."/>
            <person name="Tian Y."/>
            <person name="Yue Z."/>
            <person name="Xu Y."/>
        </authorList>
    </citation>
    <scope>NUCLEOTIDE SEQUENCE [LARGE SCALE GENOMIC DNA]</scope>
    <source>
        <strain evidence="3">cv. Dabenzi</strain>
    </source>
</reference>
<dbReference type="Proteomes" id="UP000233551">
    <property type="component" value="Unassembled WGS sequence"/>
</dbReference>
<dbReference type="EMBL" id="PGOL01000729">
    <property type="protein sequence ID" value="PKI65746.1"/>
    <property type="molecule type" value="Genomic_DNA"/>
</dbReference>
<evidence type="ECO:0000313" key="2">
    <source>
        <dbReference type="EMBL" id="PKI65746.1"/>
    </source>
</evidence>